<keyword evidence="4" id="KW-1185">Reference proteome</keyword>
<evidence type="ECO:0000313" key="3">
    <source>
        <dbReference type="EMBL" id="KAJ8474784.1"/>
    </source>
</evidence>
<reference evidence="3" key="1">
    <citation type="submission" date="2022-11" db="EMBL/GenBank/DDBJ databases">
        <title>Genome Sequence of Cubamyces cubensis.</title>
        <authorList>
            <person name="Buettner E."/>
        </authorList>
    </citation>
    <scope>NUCLEOTIDE SEQUENCE</scope>
    <source>
        <strain evidence="3">MPL-01</strain>
    </source>
</reference>
<dbReference type="Pfam" id="PF26640">
    <property type="entry name" value="DUF8212"/>
    <property type="match status" value="1"/>
</dbReference>
<comment type="caution">
    <text evidence="3">The sequence shown here is derived from an EMBL/GenBank/DDBJ whole genome shotgun (WGS) entry which is preliminary data.</text>
</comment>
<dbReference type="Proteomes" id="UP001215151">
    <property type="component" value="Unassembled WGS sequence"/>
</dbReference>
<accession>A0AAD7TTI4</accession>
<gene>
    <name evidence="3" type="ORF">ONZ51_g6973</name>
</gene>
<dbReference type="InterPro" id="IPR058525">
    <property type="entry name" value="DUF8212"/>
</dbReference>
<evidence type="ECO:0008006" key="5">
    <source>
        <dbReference type="Google" id="ProtNLM"/>
    </source>
</evidence>
<dbReference type="InterPro" id="IPR010730">
    <property type="entry name" value="HET"/>
</dbReference>
<evidence type="ECO:0000259" key="1">
    <source>
        <dbReference type="Pfam" id="PF06985"/>
    </source>
</evidence>
<organism evidence="3 4">
    <name type="scientific">Trametes cubensis</name>
    <dbReference type="NCBI Taxonomy" id="1111947"/>
    <lineage>
        <taxon>Eukaryota</taxon>
        <taxon>Fungi</taxon>
        <taxon>Dikarya</taxon>
        <taxon>Basidiomycota</taxon>
        <taxon>Agaricomycotina</taxon>
        <taxon>Agaricomycetes</taxon>
        <taxon>Polyporales</taxon>
        <taxon>Polyporaceae</taxon>
        <taxon>Trametes</taxon>
    </lineage>
</organism>
<dbReference type="EMBL" id="JAPEVG010000177">
    <property type="protein sequence ID" value="KAJ8474784.1"/>
    <property type="molecule type" value="Genomic_DNA"/>
</dbReference>
<name>A0AAD7TTI4_9APHY</name>
<feature type="domain" description="DUF8212" evidence="2">
    <location>
        <begin position="262"/>
        <end position="370"/>
    </location>
</feature>
<dbReference type="PANTHER" id="PTHR10622">
    <property type="entry name" value="HET DOMAIN-CONTAINING PROTEIN"/>
    <property type="match status" value="1"/>
</dbReference>
<dbReference type="Pfam" id="PF06985">
    <property type="entry name" value="HET"/>
    <property type="match status" value="1"/>
</dbReference>
<dbReference type="PANTHER" id="PTHR10622:SF10">
    <property type="entry name" value="HET DOMAIN-CONTAINING PROTEIN"/>
    <property type="match status" value="1"/>
</dbReference>
<dbReference type="AlphaFoldDB" id="A0AAD7TTI4"/>
<feature type="domain" description="Heterokaryon incompatibility" evidence="1">
    <location>
        <begin position="23"/>
        <end position="151"/>
    </location>
</feature>
<proteinExistence type="predicted"/>
<evidence type="ECO:0000259" key="2">
    <source>
        <dbReference type="Pfam" id="PF26640"/>
    </source>
</evidence>
<sequence length="765" mass="85871">MPRFLDTHTGQFVWIDNPKAARYAILSHTWYTTSEGGEQTYEDIRTIQATIAPEEPTRQGLPVGGLRTSNVTLPGAPPPLPSILHSPELSEKIRGFCVYAREAGYDLAWADMCCIDKSSSAELSEAINSMYEWYRLANVCYVYLADVVDDEDPERARKAFCRSKWHTRGWTLQELLAPRRVVFLSRTWTVLGTKLGMAATLEQISGISTSILTGRTHLRNASVAQRMAWAADRQTTRLEDRAYSLMGIFGVFMSPVYGEGHNAFIRLQEKIIKTIPDQTIFAWGSFADISAESHSIDVVTAGPCSDIVDVDLEGGGLLAMSPSAFKYSTHIVPVPSTQFARALGKDRDSLPPLHCTFTPQGISIQLPCIDTDQRRILARVKDLLGRPAFYGRLGLLRCRVRNGPFIALPLPYERDRGKQDYLKIQSDISITSILGQRSMTISGRTIRLSESFFGFARSRGWKLNMKATLLLASGRAGQVANADWNLHARTTPNPTAHPPRLELAPWCERELGSVAFVVTSRSTPRNLPTPNVFVPMYITIAAAADPHPHMTLDGERPHYELRITVRMTVHAWDVPDLNIGLPDAKSQFFLSVKHIQQHGDSRTSHVSHKLLPRVSELAQDGPGLYVEQDTRIQGSRVSRDSPFYILRATVQSAPQTQPLEEEREGHSDRYWVSFELFQANDDDGDHETGYDVEAKGSYLEPLLRAWRWIHSRRAGLSVPSRDNDSDHGSLIPLEHRDLRPVRPTILPEARSRLLRHMRTVRAPLM</sequence>
<evidence type="ECO:0000313" key="4">
    <source>
        <dbReference type="Proteomes" id="UP001215151"/>
    </source>
</evidence>
<protein>
    <recommendedName>
        <fullName evidence="5">Vegetative incompatibility protein HET-E-1</fullName>
    </recommendedName>
</protein>